<dbReference type="eggNOG" id="ENOG5030732">
    <property type="taxonomic scope" value="Bacteria"/>
</dbReference>
<dbReference type="Proteomes" id="UP000013782">
    <property type="component" value="Unassembled WGS sequence"/>
</dbReference>
<dbReference type="RefSeq" id="WP_010756866.1">
    <property type="nucleotide sequence ID" value="NZ_ASWD01000001.1"/>
</dbReference>
<evidence type="ECO:0000256" key="1">
    <source>
        <dbReference type="SAM" id="SignalP"/>
    </source>
</evidence>
<name>R2QCJ0_9ENTE</name>
<dbReference type="PATRIC" id="fig|1158607.3.peg.1838"/>
<dbReference type="EMBL" id="AJAQ01000015">
    <property type="protein sequence ID" value="EOH94137.1"/>
    <property type="molecule type" value="Genomic_DNA"/>
</dbReference>
<dbReference type="HOGENOM" id="CLU_1203328_0_0_9"/>
<sequence length="230" mass="25187">MKKVLSVFLIALFALFTLKSTTAFASAISPNLLNDTFEEEYSLTPPSSNLKIKPIYTPVWVSPSMPTIDYFYDALPENGVFAHKGDGTPLRMIGIGGGTADNNWNNPGVYTVNVTLNTSDYENPEIIQTVLPVIIEDPNADFKIKPIYTPVWISSAMPTIDYFYYALPENGIFAHKSDGTPLYLGSIGGGTADNNWNKPGVYTVNVTLNDPSNENSELIETILPVIIEAP</sequence>
<feature type="chain" id="PRO_5004354631" evidence="1">
    <location>
        <begin position="26"/>
        <end position="230"/>
    </location>
</feature>
<dbReference type="AlphaFoldDB" id="R2QCJ0"/>
<feature type="signal peptide" evidence="1">
    <location>
        <begin position="1"/>
        <end position="25"/>
    </location>
</feature>
<keyword evidence="3" id="KW-1185">Reference proteome</keyword>
<evidence type="ECO:0000313" key="2">
    <source>
        <dbReference type="EMBL" id="EOH94137.1"/>
    </source>
</evidence>
<dbReference type="OrthoDB" id="9995048at2"/>
<proteinExistence type="predicted"/>
<gene>
    <name evidence="2" type="ORF">UAU_01872</name>
</gene>
<accession>R2QCJ0</accession>
<protein>
    <submittedName>
        <fullName evidence="2">Uncharacterized protein</fullName>
    </submittedName>
</protein>
<keyword evidence="1" id="KW-0732">Signal</keyword>
<comment type="caution">
    <text evidence="2">The sequence shown here is derived from an EMBL/GenBank/DDBJ whole genome shotgun (WGS) entry which is preliminary data.</text>
</comment>
<organism evidence="2 3">
    <name type="scientific">Enterococcus pallens ATCC BAA-351</name>
    <dbReference type="NCBI Taxonomy" id="1158607"/>
    <lineage>
        <taxon>Bacteria</taxon>
        <taxon>Bacillati</taxon>
        <taxon>Bacillota</taxon>
        <taxon>Bacilli</taxon>
        <taxon>Lactobacillales</taxon>
        <taxon>Enterococcaceae</taxon>
        <taxon>Enterococcus</taxon>
    </lineage>
</organism>
<evidence type="ECO:0000313" key="3">
    <source>
        <dbReference type="Proteomes" id="UP000013782"/>
    </source>
</evidence>
<reference evidence="2 3" key="1">
    <citation type="submission" date="2013-02" db="EMBL/GenBank/DDBJ databases">
        <title>The Genome Sequence of Enterococcus pallens BAA-351.</title>
        <authorList>
            <consortium name="The Broad Institute Genome Sequencing Platform"/>
            <consortium name="The Broad Institute Genome Sequencing Center for Infectious Disease"/>
            <person name="Earl A.M."/>
            <person name="Gilmore M.S."/>
            <person name="Lebreton F."/>
            <person name="Walker B."/>
            <person name="Young S.K."/>
            <person name="Zeng Q."/>
            <person name="Gargeya S."/>
            <person name="Fitzgerald M."/>
            <person name="Haas B."/>
            <person name="Abouelleil A."/>
            <person name="Alvarado L."/>
            <person name="Arachchi H.M."/>
            <person name="Berlin A.M."/>
            <person name="Chapman S.B."/>
            <person name="Dewar J."/>
            <person name="Goldberg J."/>
            <person name="Griggs A."/>
            <person name="Gujja S."/>
            <person name="Hansen M."/>
            <person name="Howarth C."/>
            <person name="Imamovic A."/>
            <person name="Larimer J."/>
            <person name="McCowan C."/>
            <person name="Murphy C."/>
            <person name="Neiman D."/>
            <person name="Pearson M."/>
            <person name="Priest M."/>
            <person name="Roberts A."/>
            <person name="Saif S."/>
            <person name="Shea T."/>
            <person name="Sisk P."/>
            <person name="Sykes S."/>
            <person name="Wortman J."/>
            <person name="Nusbaum C."/>
            <person name="Birren B."/>
        </authorList>
    </citation>
    <scope>NUCLEOTIDE SEQUENCE [LARGE SCALE GENOMIC DNA]</scope>
    <source>
        <strain evidence="2 3">ATCC BAA-351</strain>
    </source>
</reference>